<evidence type="ECO:0000256" key="5">
    <source>
        <dbReference type="ARBA" id="ARBA00022692"/>
    </source>
</evidence>
<evidence type="ECO:0000259" key="10">
    <source>
        <dbReference type="Pfam" id="PF04290"/>
    </source>
</evidence>
<evidence type="ECO:0000256" key="2">
    <source>
        <dbReference type="ARBA" id="ARBA00022448"/>
    </source>
</evidence>
<evidence type="ECO:0000256" key="1">
    <source>
        <dbReference type="ARBA" id="ARBA00004429"/>
    </source>
</evidence>
<keyword evidence="6 9" id="KW-1133">Transmembrane helix</keyword>
<dbReference type="PANTHER" id="PTHR35011">
    <property type="entry name" value="2,3-DIKETO-L-GULONATE TRAP TRANSPORTER SMALL PERMEASE PROTEIN YIAM"/>
    <property type="match status" value="1"/>
</dbReference>
<keyword evidence="3" id="KW-1003">Cell membrane</keyword>
<evidence type="ECO:0000256" key="8">
    <source>
        <dbReference type="ARBA" id="ARBA00038436"/>
    </source>
</evidence>
<keyword evidence="4 9" id="KW-0997">Cell inner membrane</keyword>
<proteinExistence type="inferred from homology"/>
<evidence type="ECO:0000256" key="7">
    <source>
        <dbReference type="ARBA" id="ARBA00023136"/>
    </source>
</evidence>
<evidence type="ECO:0000256" key="9">
    <source>
        <dbReference type="RuleBase" id="RU369079"/>
    </source>
</evidence>
<evidence type="ECO:0000256" key="6">
    <source>
        <dbReference type="ARBA" id="ARBA00022989"/>
    </source>
</evidence>
<evidence type="ECO:0000313" key="11">
    <source>
        <dbReference type="EMBL" id="UUP20083.1"/>
    </source>
</evidence>
<name>A0ABY5MU59_9HYPH</name>
<accession>A0ABY5MU59</accession>
<dbReference type="Pfam" id="PF04290">
    <property type="entry name" value="DctQ"/>
    <property type="match status" value="1"/>
</dbReference>
<comment type="subunit">
    <text evidence="9">The complex comprises the extracytoplasmic solute receptor protein and the two transmembrane proteins.</text>
</comment>
<evidence type="ECO:0000256" key="3">
    <source>
        <dbReference type="ARBA" id="ARBA00022475"/>
    </source>
</evidence>
<feature type="transmembrane region" description="Helical" evidence="9">
    <location>
        <begin position="127"/>
        <end position="146"/>
    </location>
</feature>
<keyword evidence="12" id="KW-1185">Reference proteome</keyword>
<feature type="transmembrane region" description="Helical" evidence="9">
    <location>
        <begin position="86"/>
        <end position="107"/>
    </location>
</feature>
<keyword evidence="2 9" id="KW-0813">Transport</keyword>
<comment type="subcellular location">
    <subcellularLocation>
        <location evidence="1 9">Cell inner membrane</location>
        <topology evidence="1 9">Multi-pass membrane protein</topology>
    </subcellularLocation>
</comment>
<keyword evidence="7 9" id="KW-0472">Membrane</keyword>
<keyword evidence="5 9" id="KW-0812">Transmembrane</keyword>
<dbReference type="RefSeq" id="WP_338532299.1">
    <property type="nucleotide sequence ID" value="NZ_CP030943.1"/>
</dbReference>
<gene>
    <name evidence="11" type="ORF">NTH_04598</name>
</gene>
<comment type="function">
    <text evidence="9">Part of the tripartite ATP-independent periplasmic (TRAP) transport system.</text>
</comment>
<organism evidence="11 12">
    <name type="scientific">Nitratireductor thuwali</name>
    <dbReference type="NCBI Taxonomy" id="2267699"/>
    <lineage>
        <taxon>Bacteria</taxon>
        <taxon>Pseudomonadati</taxon>
        <taxon>Pseudomonadota</taxon>
        <taxon>Alphaproteobacteria</taxon>
        <taxon>Hyphomicrobiales</taxon>
        <taxon>Phyllobacteriaceae</taxon>
        <taxon>Nitratireductor</taxon>
    </lineage>
</organism>
<dbReference type="Proteomes" id="UP001342418">
    <property type="component" value="Plasmid p1536_2"/>
</dbReference>
<dbReference type="PANTHER" id="PTHR35011:SF2">
    <property type="entry name" value="2,3-DIKETO-L-GULONATE TRAP TRANSPORTER SMALL PERMEASE PROTEIN YIAM"/>
    <property type="match status" value="1"/>
</dbReference>
<feature type="transmembrane region" description="Helical" evidence="9">
    <location>
        <begin position="12"/>
        <end position="29"/>
    </location>
</feature>
<reference evidence="11 12" key="1">
    <citation type="submission" date="2018-07" db="EMBL/GenBank/DDBJ databases">
        <title>Genome sequence of Nitratireductor thuwali#1536.</title>
        <authorList>
            <person name="Michoud G."/>
            <person name="Merlino G."/>
            <person name="Sefrji F.O."/>
            <person name="Daffonchio D."/>
        </authorList>
    </citation>
    <scope>NUCLEOTIDE SEQUENCE [LARGE SCALE GENOMIC DNA]</scope>
    <source>
        <strain evidence="11 12">Nit1536</strain>
        <plasmid evidence="11 12">p1536_2</plasmid>
    </source>
</reference>
<protein>
    <recommendedName>
        <fullName evidence="9">TRAP transporter small permease protein</fullName>
    </recommendedName>
</protein>
<feature type="transmembrane region" description="Helical" evidence="9">
    <location>
        <begin position="41"/>
        <end position="61"/>
    </location>
</feature>
<keyword evidence="11" id="KW-0614">Plasmid</keyword>
<geneLocation type="plasmid" evidence="11 12">
    <name>p1536_2</name>
</geneLocation>
<dbReference type="EMBL" id="CP030943">
    <property type="protein sequence ID" value="UUP20083.1"/>
    <property type="molecule type" value="Genomic_DNA"/>
</dbReference>
<feature type="domain" description="Tripartite ATP-independent periplasmic transporters DctQ component" evidence="10">
    <location>
        <begin position="23"/>
        <end position="151"/>
    </location>
</feature>
<evidence type="ECO:0000313" key="12">
    <source>
        <dbReference type="Proteomes" id="UP001342418"/>
    </source>
</evidence>
<dbReference type="InterPro" id="IPR055348">
    <property type="entry name" value="DctQ"/>
</dbReference>
<sequence>MRILTFVSRGLFALSAYVCLPAILVLVGIDVVRRYFFHDPLIWAQEAATLTLFLAIVLALPESWRRNVHIKADFLTAIISRGLSDLLARAVWLMLLGVSVLIAIQCWRDIGLMTVFNERSTDLELPLSWFRAVLGVVAVVSGLLALSKLVSREPAGQTHGELS</sequence>
<dbReference type="InterPro" id="IPR007387">
    <property type="entry name" value="TRAP_DctQ"/>
</dbReference>
<comment type="similarity">
    <text evidence="8 9">Belongs to the TRAP transporter small permease family.</text>
</comment>
<evidence type="ECO:0000256" key="4">
    <source>
        <dbReference type="ARBA" id="ARBA00022519"/>
    </source>
</evidence>